<protein>
    <submittedName>
        <fullName evidence="2">Uncharacterized protein</fullName>
    </submittedName>
</protein>
<name>A0A1G7UT57_9FIRM</name>
<sequence length="78" mass="8685">MLRKVSKMNLSVAVNAATFANKTVIPKKEDHVKCLRSFVGTAELRHKYLSNLHLIVQYTAVSAISIIAQLAININLKH</sequence>
<keyword evidence="1" id="KW-0812">Transmembrane</keyword>
<evidence type="ECO:0000313" key="3">
    <source>
        <dbReference type="Proteomes" id="UP000198656"/>
    </source>
</evidence>
<accession>A0A1G7UT57</accession>
<organism evidence="2 3">
    <name type="scientific">Desulfosporosinus hippei DSM 8344</name>
    <dbReference type="NCBI Taxonomy" id="1121419"/>
    <lineage>
        <taxon>Bacteria</taxon>
        <taxon>Bacillati</taxon>
        <taxon>Bacillota</taxon>
        <taxon>Clostridia</taxon>
        <taxon>Eubacteriales</taxon>
        <taxon>Desulfitobacteriaceae</taxon>
        <taxon>Desulfosporosinus</taxon>
    </lineage>
</organism>
<dbReference type="Proteomes" id="UP000198656">
    <property type="component" value="Unassembled WGS sequence"/>
</dbReference>
<evidence type="ECO:0000256" key="1">
    <source>
        <dbReference type="SAM" id="Phobius"/>
    </source>
</evidence>
<dbReference type="EMBL" id="FNCP01000003">
    <property type="protein sequence ID" value="SDG50713.1"/>
    <property type="molecule type" value="Genomic_DNA"/>
</dbReference>
<keyword evidence="3" id="KW-1185">Reference proteome</keyword>
<gene>
    <name evidence="2" type="ORF">SAMN05443529_103241</name>
</gene>
<evidence type="ECO:0000313" key="2">
    <source>
        <dbReference type="EMBL" id="SDG50713.1"/>
    </source>
</evidence>
<reference evidence="3" key="1">
    <citation type="submission" date="2016-10" db="EMBL/GenBank/DDBJ databases">
        <authorList>
            <person name="Varghese N."/>
            <person name="Submissions S."/>
        </authorList>
    </citation>
    <scope>NUCLEOTIDE SEQUENCE [LARGE SCALE GENOMIC DNA]</scope>
    <source>
        <strain evidence="3">DSM 8344</strain>
    </source>
</reference>
<keyword evidence="1" id="KW-1133">Transmembrane helix</keyword>
<dbReference type="AlphaFoldDB" id="A0A1G7UT57"/>
<proteinExistence type="predicted"/>
<feature type="transmembrane region" description="Helical" evidence="1">
    <location>
        <begin position="54"/>
        <end position="72"/>
    </location>
</feature>
<keyword evidence="1" id="KW-0472">Membrane</keyword>